<evidence type="ECO:0000313" key="2">
    <source>
        <dbReference type="EMBL" id="CAG8472529.1"/>
    </source>
</evidence>
<dbReference type="AlphaFoldDB" id="A0A9N8Z6J6"/>
<accession>A0A9N8Z6J6</accession>
<dbReference type="EMBL" id="CAJVPL010000247">
    <property type="protein sequence ID" value="CAG8472529.1"/>
    <property type="molecule type" value="Genomic_DNA"/>
</dbReference>
<organism evidence="2 3">
    <name type="scientific">Ambispora gerdemannii</name>
    <dbReference type="NCBI Taxonomy" id="144530"/>
    <lineage>
        <taxon>Eukaryota</taxon>
        <taxon>Fungi</taxon>
        <taxon>Fungi incertae sedis</taxon>
        <taxon>Mucoromycota</taxon>
        <taxon>Glomeromycotina</taxon>
        <taxon>Glomeromycetes</taxon>
        <taxon>Archaeosporales</taxon>
        <taxon>Ambisporaceae</taxon>
        <taxon>Ambispora</taxon>
    </lineage>
</organism>
<comment type="caution">
    <text evidence="2">The sequence shown here is derived from an EMBL/GenBank/DDBJ whole genome shotgun (WGS) entry which is preliminary data.</text>
</comment>
<reference evidence="2" key="1">
    <citation type="submission" date="2021-06" db="EMBL/GenBank/DDBJ databases">
        <authorList>
            <person name="Kallberg Y."/>
            <person name="Tangrot J."/>
            <person name="Rosling A."/>
        </authorList>
    </citation>
    <scope>NUCLEOTIDE SEQUENCE</scope>
    <source>
        <strain evidence="2">MT106</strain>
    </source>
</reference>
<gene>
    <name evidence="2" type="ORF">AGERDE_LOCUS2810</name>
</gene>
<feature type="region of interest" description="Disordered" evidence="1">
    <location>
        <begin position="58"/>
        <end position="80"/>
    </location>
</feature>
<evidence type="ECO:0000313" key="3">
    <source>
        <dbReference type="Proteomes" id="UP000789831"/>
    </source>
</evidence>
<protein>
    <submittedName>
        <fullName evidence="2">11200_t:CDS:1</fullName>
    </submittedName>
</protein>
<proteinExistence type="predicted"/>
<evidence type="ECO:0000256" key="1">
    <source>
        <dbReference type="SAM" id="MobiDB-lite"/>
    </source>
</evidence>
<sequence>MVKYNLYFGEEAVEYYKPATPETELQTLIDDPDEFKKFKKDHEDNINLLIAERDALATERDKEKAEKKTLTDELADEKKNRDAEKKALEAEILKLDTANKVIEADNKKLQKAINERNAKIAGMVNKADYDAKAKEATDAITALGNKTTEYNVLDGLRYWNERNTERKRIDEKDLNTIATIVGHGGSTIAINDPSDDEE</sequence>
<keyword evidence="3" id="KW-1185">Reference proteome</keyword>
<dbReference type="Proteomes" id="UP000789831">
    <property type="component" value="Unassembled WGS sequence"/>
</dbReference>
<name>A0A9N8Z6J6_9GLOM</name>